<dbReference type="HOGENOM" id="CLU_870324_0_0_1"/>
<dbReference type="InterPro" id="IPR011009">
    <property type="entry name" value="Kinase-like_dom_sf"/>
</dbReference>
<evidence type="ECO:0000313" key="4">
    <source>
        <dbReference type="Proteomes" id="UP000007431"/>
    </source>
</evidence>
<gene>
    <name evidence="3" type="ORF">SCHCODRAFT_111093</name>
</gene>
<dbReference type="PANTHER" id="PTHR38248">
    <property type="entry name" value="FUNK1 6"/>
    <property type="match status" value="1"/>
</dbReference>
<evidence type="ECO:0000259" key="2">
    <source>
        <dbReference type="Pfam" id="PF17667"/>
    </source>
</evidence>
<keyword evidence="4" id="KW-1185">Reference proteome</keyword>
<dbReference type="STRING" id="578458.D8QB24"/>
<dbReference type="OMA" id="CWICFAY"/>
<feature type="compositionally biased region" description="Basic and acidic residues" evidence="1">
    <location>
        <begin position="308"/>
        <end position="321"/>
    </location>
</feature>
<dbReference type="PANTHER" id="PTHR38248:SF2">
    <property type="entry name" value="FUNK1 11"/>
    <property type="match status" value="1"/>
</dbReference>
<reference evidence="3 4" key="1">
    <citation type="journal article" date="2010" name="Nat. Biotechnol.">
        <title>Genome sequence of the model mushroom Schizophyllum commune.</title>
        <authorList>
            <person name="Ohm R.A."/>
            <person name="de Jong J.F."/>
            <person name="Lugones L.G."/>
            <person name="Aerts A."/>
            <person name="Kothe E."/>
            <person name="Stajich J.E."/>
            <person name="de Vries R.P."/>
            <person name="Record E."/>
            <person name="Levasseur A."/>
            <person name="Baker S.E."/>
            <person name="Bartholomew K.A."/>
            <person name="Coutinho P.M."/>
            <person name="Erdmann S."/>
            <person name="Fowler T.J."/>
            <person name="Gathman A.C."/>
            <person name="Lombard V."/>
            <person name="Henrissat B."/>
            <person name="Knabe N."/>
            <person name="Kuees U."/>
            <person name="Lilly W.W."/>
            <person name="Lindquist E."/>
            <person name="Lucas S."/>
            <person name="Magnuson J.K."/>
            <person name="Piumi F."/>
            <person name="Raudaskoski M."/>
            <person name="Salamov A."/>
            <person name="Schmutz J."/>
            <person name="Schwarze F.W.M.R."/>
            <person name="vanKuyk P.A."/>
            <person name="Horton J.S."/>
            <person name="Grigoriev I.V."/>
            <person name="Woesten H.A.B."/>
        </authorList>
    </citation>
    <scope>NUCLEOTIDE SEQUENCE [LARGE SCALE GENOMIC DNA]</scope>
    <source>
        <strain evidence="4">H4-8 / FGSC 9210</strain>
    </source>
</reference>
<organism evidence="4">
    <name type="scientific">Schizophyllum commune (strain H4-8 / FGSC 9210)</name>
    <name type="common">Split gill fungus</name>
    <dbReference type="NCBI Taxonomy" id="578458"/>
    <lineage>
        <taxon>Eukaryota</taxon>
        <taxon>Fungi</taxon>
        <taxon>Dikarya</taxon>
        <taxon>Basidiomycota</taxon>
        <taxon>Agaricomycotina</taxon>
        <taxon>Agaricomycetes</taxon>
        <taxon>Agaricomycetidae</taxon>
        <taxon>Agaricales</taxon>
        <taxon>Schizophyllaceae</taxon>
        <taxon>Schizophyllum</taxon>
    </lineage>
</organism>
<evidence type="ECO:0000313" key="3">
    <source>
        <dbReference type="EMBL" id="EFI94280.1"/>
    </source>
</evidence>
<sequence length="343" mass="38208">MPLISAIATGVSAGTVINALASERVYCCLILCLYGHPVVSVKSREQLLAAFRDAIKGHCGLARRDILHRDVGLHNIILGAPDAPDEYKGILVDHDLAPGFLRDPVDAYVDYRTGTRVYQSTQELKSFAYKNTALSSGKRLLYDYLDDLESFYWSLCWICFIRDDQPTIDDPKDWNADDPVIAGYGKCIHLLLKFYPSSVKEHFKAFIPLLQYLHAIFQRTLQKKSELIGARAAHTRDLATIRAEADATYREVIGMFDDTIGSLAEFLPAEEAPLPSASVVLPERPKIPRRTPHMLAPSMSMTIGNKRKASEESDEGPEKKRSQVASTAPTKPSSLRHSESYDP</sequence>
<feature type="non-terminal residue" evidence="3">
    <location>
        <position position="343"/>
    </location>
</feature>
<dbReference type="AlphaFoldDB" id="D8QB24"/>
<dbReference type="SUPFAM" id="SSF56112">
    <property type="entry name" value="Protein kinase-like (PK-like)"/>
    <property type="match status" value="1"/>
</dbReference>
<feature type="region of interest" description="Disordered" evidence="1">
    <location>
        <begin position="288"/>
        <end position="343"/>
    </location>
</feature>
<dbReference type="RefSeq" id="XP_003029183.1">
    <property type="nucleotide sequence ID" value="XM_003029137.1"/>
</dbReference>
<dbReference type="Pfam" id="PF17667">
    <property type="entry name" value="Pkinase_fungal"/>
    <property type="match status" value="1"/>
</dbReference>
<dbReference type="KEGG" id="scm:SCHCO_02633314"/>
<accession>D8QB24</accession>
<dbReference type="VEuPathDB" id="FungiDB:SCHCODRAFT_02633314"/>
<protein>
    <recommendedName>
        <fullName evidence="2">Fungal-type protein kinase domain-containing protein</fullName>
    </recommendedName>
</protein>
<feature type="domain" description="Fungal-type protein kinase" evidence="2">
    <location>
        <begin position="22"/>
        <end position="159"/>
    </location>
</feature>
<dbReference type="Gene3D" id="1.10.510.10">
    <property type="entry name" value="Transferase(Phosphotransferase) domain 1"/>
    <property type="match status" value="1"/>
</dbReference>
<dbReference type="InterPro" id="IPR040976">
    <property type="entry name" value="Pkinase_fungal"/>
</dbReference>
<proteinExistence type="predicted"/>
<name>D8QB24_SCHCM</name>
<evidence type="ECO:0000256" key="1">
    <source>
        <dbReference type="SAM" id="MobiDB-lite"/>
    </source>
</evidence>
<dbReference type="EMBL" id="GL377309">
    <property type="protein sequence ID" value="EFI94280.1"/>
    <property type="molecule type" value="Genomic_DNA"/>
</dbReference>
<dbReference type="InParanoid" id="D8QB24"/>
<dbReference type="GeneID" id="9594333"/>
<dbReference type="OrthoDB" id="5569250at2759"/>
<feature type="compositionally biased region" description="Polar residues" evidence="1">
    <location>
        <begin position="323"/>
        <end position="335"/>
    </location>
</feature>
<dbReference type="Proteomes" id="UP000007431">
    <property type="component" value="Unassembled WGS sequence"/>
</dbReference>